<protein>
    <submittedName>
        <fullName evidence="1">Uncharacterized protein</fullName>
    </submittedName>
</protein>
<keyword evidence="2" id="KW-1185">Reference proteome</keyword>
<proteinExistence type="predicted"/>
<dbReference type="GeneID" id="64636365"/>
<evidence type="ECO:0000313" key="2">
    <source>
        <dbReference type="Proteomes" id="UP000807769"/>
    </source>
</evidence>
<name>A0A9P7JHN6_9AGAM</name>
<dbReference type="RefSeq" id="XP_041197423.1">
    <property type="nucleotide sequence ID" value="XM_041342349.1"/>
</dbReference>
<reference evidence="1" key="1">
    <citation type="journal article" date="2020" name="New Phytol.">
        <title>Comparative genomics reveals dynamic genome evolution in host specialist ectomycorrhizal fungi.</title>
        <authorList>
            <person name="Lofgren L.A."/>
            <person name="Nguyen N.H."/>
            <person name="Vilgalys R."/>
            <person name="Ruytinx J."/>
            <person name="Liao H.L."/>
            <person name="Branco S."/>
            <person name="Kuo A."/>
            <person name="LaButti K."/>
            <person name="Lipzen A."/>
            <person name="Andreopoulos W."/>
            <person name="Pangilinan J."/>
            <person name="Riley R."/>
            <person name="Hundley H."/>
            <person name="Na H."/>
            <person name="Barry K."/>
            <person name="Grigoriev I.V."/>
            <person name="Stajich J.E."/>
            <person name="Kennedy P.G."/>
        </authorList>
    </citation>
    <scope>NUCLEOTIDE SEQUENCE</scope>
    <source>
        <strain evidence="1">MN1</strain>
    </source>
</reference>
<dbReference type="OrthoDB" id="46564at2759"/>
<organism evidence="1 2">
    <name type="scientific">Suillus subaureus</name>
    <dbReference type="NCBI Taxonomy" id="48587"/>
    <lineage>
        <taxon>Eukaryota</taxon>
        <taxon>Fungi</taxon>
        <taxon>Dikarya</taxon>
        <taxon>Basidiomycota</taxon>
        <taxon>Agaricomycotina</taxon>
        <taxon>Agaricomycetes</taxon>
        <taxon>Agaricomycetidae</taxon>
        <taxon>Boletales</taxon>
        <taxon>Suillineae</taxon>
        <taxon>Suillaceae</taxon>
        <taxon>Suillus</taxon>
    </lineage>
</organism>
<sequence length="169" mass="18477">MADASEIKDVLYDALEIIFGWGPKITERSKVEYGPLKLNIAPKRLNWAGCILLLLLAAALPDDQSLSNEVILGNLMNNVLWKASICGCPSANDSHDIVVLLRFGSSRPVLVTTLTSFLVKFADARVHIPAGKSTRHESTYLPMLYLHFGFNIAAMCLRGAIAPTVLALR</sequence>
<gene>
    <name evidence="1" type="ORF">BJ212DRAFT_1584937</name>
</gene>
<dbReference type="AlphaFoldDB" id="A0A9P7JHN6"/>
<accession>A0A9P7JHN6</accession>
<comment type="caution">
    <text evidence="1">The sequence shown here is derived from an EMBL/GenBank/DDBJ whole genome shotgun (WGS) entry which is preliminary data.</text>
</comment>
<dbReference type="Proteomes" id="UP000807769">
    <property type="component" value="Unassembled WGS sequence"/>
</dbReference>
<dbReference type="EMBL" id="JABBWG010000004">
    <property type="protein sequence ID" value="KAG1823363.1"/>
    <property type="molecule type" value="Genomic_DNA"/>
</dbReference>
<evidence type="ECO:0000313" key="1">
    <source>
        <dbReference type="EMBL" id="KAG1823363.1"/>
    </source>
</evidence>